<protein>
    <recommendedName>
        <fullName evidence="2 7">Glutamate racemase</fullName>
        <ecNumber evidence="2 7">5.1.1.3</ecNumber>
    </recommendedName>
</protein>
<dbReference type="EC" id="5.1.1.3" evidence="2 7"/>
<dbReference type="Pfam" id="PF01177">
    <property type="entry name" value="Asp_Glu_race"/>
    <property type="match status" value="1"/>
</dbReference>
<evidence type="ECO:0000256" key="3">
    <source>
        <dbReference type="ARBA" id="ARBA00022960"/>
    </source>
</evidence>
<dbReference type="InterPro" id="IPR018187">
    <property type="entry name" value="Asp/Glu_racemase_AS_1"/>
</dbReference>
<comment type="function">
    <text evidence="7">Provides the (R)-glutamate required for cell wall biosynthesis.</text>
</comment>
<sequence length="285" mass="31514">MIHPHFDSTNPQKSAPIGIFDSGVGGLSVYRHLAELMPKERYVYYADTQNLPYGNKSGDEILFLTLQAVDWLCRQGCKLIVIACNSASAYSLTTLRTRCRIPIVGLVPAVKPACEMSQTRQIALLATQATLQGQLLAQVIHEVATSKGVTVHKHFEPMLVPWVESGMPIDHHVADLLIKQTQAWYQQGVDVIVLGCTHYPFFRQFLQDWIDEQQISMTLLDSGAAIAQRVKSLLECFGISADGEVLDEPLKFYASSLAGDVPATARRLSQVPISFVDSDFLPIDV</sequence>
<name>A0A198UNA5_MORCA</name>
<dbReference type="RefSeq" id="WP_064610380.1">
    <property type="nucleotide sequence ID" value="NZ_LXHB01000036.1"/>
</dbReference>
<dbReference type="NCBIfam" id="TIGR00067">
    <property type="entry name" value="glut_race"/>
    <property type="match status" value="1"/>
</dbReference>
<evidence type="ECO:0000256" key="1">
    <source>
        <dbReference type="ARBA" id="ARBA00001602"/>
    </source>
</evidence>
<keyword evidence="6 7" id="KW-0961">Cell wall biogenesis/degradation</keyword>
<dbReference type="UniPathway" id="UPA00219"/>
<accession>A0A198UNA5</accession>
<evidence type="ECO:0000313" key="9">
    <source>
        <dbReference type="Proteomes" id="UP000078228"/>
    </source>
</evidence>
<evidence type="ECO:0000256" key="5">
    <source>
        <dbReference type="ARBA" id="ARBA00023235"/>
    </source>
</evidence>
<feature type="active site" description="Proton donor/acceptor" evidence="7">
    <location>
        <position position="196"/>
    </location>
</feature>
<dbReference type="PANTHER" id="PTHR21198:SF3">
    <property type="entry name" value="GLUTAMATE RACEMASE"/>
    <property type="match status" value="1"/>
</dbReference>
<gene>
    <name evidence="7" type="primary">murI</name>
    <name evidence="8" type="ORF">AO384_0506</name>
</gene>
<comment type="similarity">
    <text evidence="7">Belongs to the aspartate/glutamate racemases family.</text>
</comment>
<dbReference type="GO" id="GO:0008360">
    <property type="term" value="P:regulation of cell shape"/>
    <property type="evidence" value="ECO:0007669"/>
    <property type="project" value="UniProtKB-KW"/>
</dbReference>
<comment type="caution">
    <text evidence="8">The sequence shown here is derived from an EMBL/GenBank/DDBJ whole genome shotgun (WGS) entry which is preliminary data.</text>
</comment>
<dbReference type="InterPro" id="IPR001920">
    <property type="entry name" value="Asp/Glu_race"/>
</dbReference>
<dbReference type="eggNOG" id="COG0796">
    <property type="taxonomic scope" value="Bacteria"/>
</dbReference>
<dbReference type="HAMAP" id="MF_00258">
    <property type="entry name" value="Glu_racemase"/>
    <property type="match status" value="1"/>
</dbReference>
<dbReference type="SUPFAM" id="SSF53681">
    <property type="entry name" value="Aspartate/glutamate racemase"/>
    <property type="match status" value="2"/>
</dbReference>
<feature type="binding site" evidence="7">
    <location>
        <begin position="21"/>
        <end position="22"/>
    </location>
    <ligand>
        <name>substrate</name>
    </ligand>
</feature>
<keyword evidence="9" id="KW-1185">Reference proteome</keyword>
<evidence type="ECO:0000256" key="7">
    <source>
        <dbReference type="HAMAP-Rule" id="MF_00258"/>
    </source>
</evidence>
<dbReference type="Proteomes" id="UP000078228">
    <property type="component" value="Unassembled WGS sequence"/>
</dbReference>
<organism evidence="8 9">
    <name type="scientific">Moraxella catarrhalis</name>
    <name type="common">Branhamella catarrhalis</name>
    <dbReference type="NCBI Taxonomy" id="480"/>
    <lineage>
        <taxon>Bacteria</taxon>
        <taxon>Pseudomonadati</taxon>
        <taxon>Pseudomonadota</taxon>
        <taxon>Gammaproteobacteria</taxon>
        <taxon>Moraxellales</taxon>
        <taxon>Moraxellaceae</taxon>
        <taxon>Moraxella</taxon>
    </lineage>
</organism>
<proteinExistence type="inferred from homology"/>
<evidence type="ECO:0000256" key="2">
    <source>
        <dbReference type="ARBA" id="ARBA00013090"/>
    </source>
</evidence>
<dbReference type="GO" id="GO:0008881">
    <property type="term" value="F:glutamate racemase activity"/>
    <property type="evidence" value="ECO:0007669"/>
    <property type="project" value="UniProtKB-UniRule"/>
</dbReference>
<feature type="binding site" evidence="7">
    <location>
        <begin position="197"/>
        <end position="198"/>
    </location>
    <ligand>
        <name>substrate</name>
    </ligand>
</feature>
<dbReference type="Gene3D" id="3.40.50.1860">
    <property type="match status" value="2"/>
</dbReference>
<feature type="binding site" evidence="7">
    <location>
        <begin position="85"/>
        <end position="86"/>
    </location>
    <ligand>
        <name>substrate</name>
    </ligand>
</feature>
<dbReference type="GO" id="GO:0071555">
    <property type="term" value="P:cell wall organization"/>
    <property type="evidence" value="ECO:0007669"/>
    <property type="project" value="UniProtKB-KW"/>
</dbReference>
<dbReference type="GO" id="GO:0009252">
    <property type="term" value="P:peptidoglycan biosynthetic process"/>
    <property type="evidence" value="ECO:0007669"/>
    <property type="project" value="UniProtKB-UniRule"/>
</dbReference>
<keyword evidence="3 7" id="KW-0133">Cell shape</keyword>
<reference evidence="8 9" key="1">
    <citation type="journal article" date="2016" name="Genome Biol. Evol.">
        <title>Comparative Genomic Analyses of the Moraxella catarrhalis Serosensitive and Seroresistant Lineages Demonstrate Their Independent Evolution.</title>
        <authorList>
            <person name="Earl J.P."/>
            <person name="de Vries S.P."/>
            <person name="Ahmed A."/>
            <person name="Powell E."/>
            <person name="Schultz M.P."/>
            <person name="Hermans P.W."/>
            <person name="Hill D.J."/>
            <person name="Zhou Z."/>
            <person name="Constantinidou C.I."/>
            <person name="Hu F.Z."/>
            <person name="Bootsma H.J."/>
            <person name="Ehrlich G.D."/>
        </authorList>
    </citation>
    <scope>NUCLEOTIDE SEQUENCE [LARGE SCALE GENOMIC DNA]</scope>
    <source>
        <strain evidence="8 9">Z7542</strain>
    </source>
</reference>
<dbReference type="PANTHER" id="PTHR21198">
    <property type="entry name" value="GLUTAMATE RACEMASE"/>
    <property type="match status" value="1"/>
</dbReference>
<dbReference type="OrthoDB" id="9801055at2"/>
<feature type="active site" description="Proton donor/acceptor" evidence="7">
    <location>
        <position position="84"/>
    </location>
</feature>
<evidence type="ECO:0000256" key="4">
    <source>
        <dbReference type="ARBA" id="ARBA00022984"/>
    </source>
</evidence>
<evidence type="ECO:0000256" key="6">
    <source>
        <dbReference type="ARBA" id="ARBA00023316"/>
    </source>
</evidence>
<keyword evidence="5 7" id="KW-0413">Isomerase</keyword>
<dbReference type="InterPro" id="IPR004391">
    <property type="entry name" value="Glu_race"/>
</dbReference>
<dbReference type="PATRIC" id="fig|480.237.peg.660"/>
<keyword evidence="4 7" id="KW-0573">Peptidoglycan synthesis</keyword>
<comment type="catalytic activity">
    <reaction evidence="1 7">
        <text>L-glutamate = D-glutamate</text>
        <dbReference type="Rhea" id="RHEA:12813"/>
        <dbReference type="ChEBI" id="CHEBI:29985"/>
        <dbReference type="ChEBI" id="CHEBI:29986"/>
        <dbReference type="EC" id="5.1.1.3"/>
    </reaction>
</comment>
<comment type="pathway">
    <text evidence="7">Cell wall biogenesis; peptidoglycan biosynthesis.</text>
</comment>
<dbReference type="EMBL" id="LXHC01000005">
    <property type="protein sequence ID" value="OAU97820.1"/>
    <property type="molecule type" value="Genomic_DNA"/>
</dbReference>
<dbReference type="PROSITE" id="PS00923">
    <property type="entry name" value="ASP_GLU_RACEMASE_1"/>
    <property type="match status" value="1"/>
</dbReference>
<dbReference type="InterPro" id="IPR015942">
    <property type="entry name" value="Asp/Glu/hydantoin_racemase"/>
</dbReference>
<evidence type="ECO:0000313" key="8">
    <source>
        <dbReference type="EMBL" id="OAU97820.1"/>
    </source>
</evidence>
<dbReference type="AlphaFoldDB" id="A0A198UNA5"/>
<feature type="binding site" evidence="7">
    <location>
        <begin position="53"/>
        <end position="54"/>
    </location>
    <ligand>
        <name>substrate</name>
    </ligand>
</feature>